<keyword evidence="3 4" id="KW-0408">Iron</keyword>
<dbReference type="PANTHER" id="PTHR24305:SF166">
    <property type="entry name" value="CYTOCHROME P450 12A4, MITOCHONDRIAL-RELATED"/>
    <property type="match status" value="1"/>
</dbReference>
<dbReference type="InterPro" id="IPR002401">
    <property type="entry name" value="Cyt_P450_E_grp-I"/>
</dbReference>
<reference evidence="5 6" key="1">
    <citation type="journal article" date="2014" name="Nat. Commun.">
        <title>Klebsormidium flaccidum genome reveals primary factors for plant terrestrial adaptation.</title>
        <authorList>
            <person name="Hori K."/>
            <person name="Maruyama F."/>
            <person name="Fujisawa T."/>
            <person name="Togashi T."/>
            <person name="Yamamoto N."/>
            <person name="Seo M."/>
            <person name="Sato S."/>
            <person name="Yamada T."/>
            <person name="Mori H."/>
            <person name="Tajima N."/>
            <person name="Moriyama T."/>
            <person name="Ikeuchi M."/>
            <person name="Watanabe M."/>
            <person name="Wada H."/>
            <person name="Kobayashi K."/>
            <person name="Saito M."/>
            <person name="Masuda T."/>
            <person name="Sasaki-Sekimoto Y."/>
            <person name="Mashiguchi K."/>
            <person name="Awai K."/>
            <person name="Shimojima M."/>
            <person name="Masuda S."/>
            <person name="Iwai M."/>
            <person name="Nobusawa T."/>
            <person name="Narise T."/>
            <person name="Kondo S."/>
            <person name="Saito H."/>
            <person name="Sato R."/>
            <person name="Murakawa M."/>
            <person name="Ihara Y."/>
            <person name="Oshima-Yamada Y."/>
            <person name="Ohtaka K."/>
            <person name="Satoh M."/>
            <person name="Sonobe K."/>
            <person name="Ishii M."/>
            <person name="Ohtani R."/>
            <person name="Kanamori-Sato M."/>
            <person name="Honoki R."/>
            <person name="Miyazaki D."/>
            <person name="Mochizuki H."/>
            <person name="Umetsu J."/>
            <person name="Higashi K."/>
            <person name="Shibata D."/>
            <person name="Kamiya Y."/>
            <person name="Sato N."/>
            <person name="Nakamura Y."/>
            <person name="Tabata S."/>
            <person name="Ida S."/>
            <person name="Kurokawa K."/>
            <person name="Ohta H."/>
        </authorList>
    </citation>
    <scope>NUCLEOTIDE SEQUENCE [LARGE SCALE GENOMIC DNA]</scope>
    <source>
        <strain evidence="5 6">NIES-2285</strain>
    </source>
</reference>
<dbReference type="GO" id="GO:0004497">
    <property type="term" value="F:monooxygenase activity"/>
    <property type="evidence" value="ECO:0007669"/>
    <property type="project" value="UniProtKB-KW"/>
</dbReference>
<evidence type="ECO:0000256" key="4">
    <source>
        <dbReference type="RuleBase" id="RU000461"/>
    </source>
</evidence>
<evidence type="ECO:0000256" key="2">
    <source>
        <dbReference type="ARBA" id="ARBA00010617"/>
    </source>
</evidence>
<dbReference type="InterPro" id="IPR001128">
    <property type="entry name" value="Cyt_P450"/>
</dbReference>
<keyword evidence="6" id="KW-1185">Reference proteome</keyword>
<evidence type="ECO:0000313" key="5">
    <source>
        <dbReference type="EMBL" id="GAQ78722.1"/>
    </source>
</evidence>
<keyword evidence="4" id="KW-0503">Monooxygenase</keyword>
<dbReference type="GO" id="GO:0016705">
    <property type="term" value="F:oxidoreductase activity, acting on paired donors, with incorporation or reduction of molecular oxygen"/>
    <property type="evidence" value="ECO:0007669"/>
    <property type="project" value="InterPro"/>
</dbReference>
<organism evidence="5 6">
    <name type="scientific">Klebsormidium nitens</name>
    <name type="common">Green alga</name>
    <name type="synonym">Ulothrix nitens</name>
    <dbReference type="NCBI Taxonomy" id="105231"/>
    <lineage>
        <taxon>Eukaryota</taxon>
        <taxon>Viridiplantae</taxon>
        <taxon>Streptophyta</taxon>
        <taxon>Klebsormidiophyceae</taxon>
        <taxon>Klebsormidiales</taxon>
        <taxon>Klebsormidiaceae</taxon>
        <taxon>Klebsormidium</taxon>
    </lineage>
</organism>
<gene>
    <name evidence="5" type="ORF">KFL_000180070</name>
</gene>
<evidence type="ECO:0000256" key="1">
    <source>
        <dbReference type="ARBA" id="ARBA00001971"/>
    </source>
</evidence>
<dbReference type="InterPro" id="IPR036396">
    <property type="entry name" value="Cyt_P450_sf"/>
</dbReference>
<dbReference type="SUPFAM" id="SSF48264">
    <property type="entry name" value="Cytochrome P450"/>
    <property type="match status" value="1"/>
</dbReference>
<accession>A0A1Y1HM16</accession>
<comment type="cofactor">
    <cofactor evidence="1 3">
        <name>heme</name>
        <dbReference type="ChEBI" id="CHEBI:30413"/>
    </cofactor>
</comment>
<proteinExistence type="inferred from homology"/>
<dbReference type="OrthoDB" id="6764281at2759"/>
<dbReference type="STRING" id="105231.A0A1Y1HM16"/>
<dbReference type="Proteomes" id="UP000054558">
    <property type="component" value="Unassembled WGS sequence"/>
</dbReference>
<keyword evidence="4" id="KW-0560">Oxidoreductase</keyword>
<keyword evidence="3 4" id="KW-0349">Heme</keyword>
<dbReference type="InterPro" id="IPR017972">
    <property type="entry name" value="Cyt_P450_CS"/>
</dbReference>
<dbReference type="PRINTS" id="PR00463">
    <property type="entry name" value="EP450I"/>
</dbReference>
<dbReference type="EMBL" id="DF236967">
    <property type="protein sequence ID" value="GAQ78722.1"/>
    <property type="molecule type" value="Genomic_DNA"/>
</dbReference>
<feature type="binding site" description="axial binding residue" evidence="3">
    <location>
        <position position="185"/>
    </location>
    <ligand>
        <name>heme</name>
        <dbReference type="ChEBI" id="CHEBI:30413"/>
    </ligand>
    <ligandPart>
        <name>Fe</name>
        <dbReference type="ChEBI" id="CHEBI:18248"/>
    </ligandPart>
</feature>
<dbReference type="InterPro" id="IPR050121">
    <property type="entry name" value="Cytochrome_P450_monoxygenase"/>
</dbReference>
<protein>
    <submittedName>
        <fullName evidence="5">Cytochrome P450 family 3 subfamily A</fullName>
    </submittedName>
</protein>
<dbReference type="GO" id="GO:0005506">
    <property type="term" value="F:iron ion binding"/>
    <property type="evidence" value="ECO:0007669"/>
    <property type="project" value="InterPro"/>
</dbReference>
<comment type="similarity">
    <text evidence="2 4">Belongs to the cytochrome P450 family.</text>
</comment>
<keyword evidence="3 4" id="KW-0479">Metal-binding</keyword>
<evidence type="ECO:0000256" key="3">
    <source>
        <dbReference type="PIRSR" id="PIRSR602401-1"/>
    </source>
</evidence>
<evidence type="ECO:0000313" key="6">
    <source>
        <dbReference type="Proteomes" id="UP000054558"/>
    </source>
</evidence>
<dbReference type="PRINTS" id="PR00385">
    <property type="entry name" value="P450"/>
</dbReference>
<dbReference type="GO" id="GO:0020037">
    <property type="term" value="F:heme binding"/>
    <property type="evidence" value="ECO:0007669"/>
    <property type="project" value="InterPro"/>
</dbReference>
<dbReference type="PANTHER" id="PTHR24305">
    <property type="entry name" value="CYTOCHROME P450"/>
    <property type="match status" value="1"/>
</dbReference>
<dbReference type="OMA" id="DRTIAME"/>
<dbReference type="AlphaFoldDB" id="A0A1Y1HM16"/>
<dbReference type="PROSITE" id="PS00086">
    <property type="entry name" value="CYTOCHROME_P450"/>
    <property type="match status" value="1"/>
</dbReference>
<name>A0A1Y1HM16_KLENI</name>
<dbReference type="Pfam" id="PF00067">
    <property type="entry name" value="p450"/>
    <property type="match status" value="2"/>
</dbReference>
<dbReference type="Gene3D" id="1.10.630.10">
    <property type="entry name" value="Cytochrome P450"/>
    <property type="match status" value="1"/>
</dbReference>
<sequence length="239" mass="26107">MAMCWAVLKMAEHPEVQAKVQQELDALVEGEAPTQEELPRLDYLGAVLLETGRLWPAASALLRCSIDTDLKVGGYKVPAGASIVVPIQAIHRSTEAWGDDAREFRPDRWKRTSQSLSGLPGVVSKTKTVETELAKSSQAESAVEHDEGEEAGRKLVDLTYAASLPLVGDEKSRPIFTFGGGPRSCVGRLFSLTEQKIMLATLLKRYRVELVPGQGPFSQSIRGFVARPTPSPEIILVKR</sequence>